<dbReference type="InterPro" id="IPR056335">
    <property type="entry name" value="BBS7_hairpin"/>
</dbReference>
<feature type="domain" description="BBS7 GAE" evidence="3">
    <location>
        <begin position="379"/>
        <end position="487"/>
    </location>
</feature>
<dbReference type="OMA" id="KGEGCFK"/>
<evidence type="ECO:0008006" key="8">
    <source>
        <dbReference type="Google" id="ProtNLM"/>
    </source>
</evidence>
<dbReference type="GO" id="GO:0008104">
    <property type="term" value="P:intracellular protein localization"/>
    <property type="evidence" value="ECO:0007669"/>
    <property type="project" value="TreeGrafter"/>
</dbReference>
<dbReference type="GO" id="GO:0005930">
    <property type="term" value="C:axoneme"/>
    <property type="evidence" value="ECO:0007669"/>
    <property type="project" value="TreeGrafter"/>
</dbReference>
<dbReference type="Pfam" id="PF23743">
    <property type="entry name" value="Beta-prop_BBS7"/>
    <property type="match status" value="1"/>
</dbReference>
<dbReference type="GO" id="GO:0043005">
    <property type="term" value="C:neuron projection"/>
    <property type="evidence" value="ECO:0007669"/>
    <property type="project" value="TreeGrafter"/>
</dbReference>
<dbReference type="STRING" id="126957.T1IN54"/>
<dbReference type="Pfam" id="PF23361">
    <property type="entry name" value="BBS7_pf"/>
    <property type="match status" value="1"/>
</dbReference>
<evidence type="ECO:0000313" key="7">
    <source>
        <dbReference type="Proteomes" id="UP000014500"/>
    </source>
</evidence>
<dbReference type="InterPro" id="IPR056334">
    <property type="entry name" value="BBS7_GAE_dom"/>
</dbReference>
<dbReference type="InterPro" id="IPR056332">
    <property type="entry name" value="Beta-prop_BBS7"/>
</dbReference>
<dbReference type="InterPro" id="IPR056333">
    <property type="entry name" value="BBS7_pf_dom"/>
</dbReference>
<feature type="domain" description="BBS7 beta-propeller" evidence="5">
    <location>
        <begin position="21"/>
        <end position="319"/>
    </location>
</feature>
<dbReference type="GO" id="GO:0034464">
    <property type="term" value="C:BBSome"/>
    <property type="evidence" value="ECO:0007669"/>
    <property type="project" value="TreeGrafter"/>
</dbReference>
<dbReference type="Proteomes" id="UP000014500">
    <property type="component" value="Unassembled WGS sequence"/>
</dbReference>
<sequence>MDINLSRVDYLQVGATAPRTMKLLPPTGVNSVQKVIIGDEDGILQCFHLKDGELNVLFKTLPMGAIKCVELGGALGTPQDKIFIARSNTVYGYTKKGKDFLGFDTNLTEPITSMHISGSDLFTCGDFVYNRYEDCQDRNYFLSGDKINDIICLPIEKTTITTPILACQDRILRVLKDSDLLYKVEVPGPATTLQMFNNDGGDNGEDVLYGTSDGKIGCVTLTRIMPTHILEMKNPKGKGGVVCIDNFDMTGDGVKEMLVGRDDGLIEMYELIEGEDPKLIYSHTCAESVTSVQGGIVGSDDYLEIAAMTYSGWFVGFTTESADRNLSLDLEVNPMQIESFEKILILRSELEDLQQQVVQEREKYQSLLQSKEGTVSVTPTFNVNEKFTLNRDDASYNLSLEVQTPIDSVLLQSDVPIDLLDVEKNSAVVSFSTNDHENGNYMLATYRCQANTTRLDLKVRTIEGQSGALQAYIIPRMQPKCCQVRQYQIKPLSLHQRTHNFDENRLRFGVTILQCTYQHGEAILKSDNISTISILKDVLTKEATKKKIRLDISCDVNDESIPHTLHLIHPKLEYQLNLAKKVRLIDALKDLQVHEGDVSFLSPEYREILDNAENLQEEFKKQPCHVDRLYGMITDMFIDKFKFKGTNVKSKIPALLRILENYNLIDLIDFFMK</sequence>
<dbReference type="EMBL" id="JH431145">
    <property type="status" value="NOT_ANNOTATED_CDS"/>
    <property type="molecule type" value="Genomic_DNA"/>
</dbReference>
<evidence type="ECO:0000256" key="1">
    <source>
        <dbReference type="SAM" id="Coils"/>
    </source>
</evidence>
<dbReference type="PANTHER" id="PTHR16074">
    <property type="entry name" value="BARDET-BIEDL SYNDROME 7 PROTEIN"/>
    <property type="match status" value="1"/>
</dbReference>
<dbReference type="GO" id="GO:0016020">
    <property type="term" value="C:membrane"/>
    <property type="evidence" value="ECO:0007669"/>
    <property type="project" value="TreeGrafter"/>
</dbReference>
<evidence type="ECO:0000259" key="5">
    <source>
        <dbReference type="Pfam" id="PF23743"/>
    </source>
</evidence>
<feature type="domain" description="BBS7 helical hairpin" evidence="2">
    <location>
        <begin position="558"/>
        <end position="671"/>
    </location>
</feature>
<dbReference type="Pfam" id="PF23360">
    <property type="entry name" value="BBS7_GAE"/>
    <property type="match status" value="1"/>
</dbReference>
<dbReference type="AlphaFoldDB" id="T1IN54"/>
<evidence type="ECO:0000259" key="2">
    <source>
        <dbReference type="Pfam" id="PF23349"/>
    </source>
</evidence>
<dbReference type="Pfam" id="PF23349">
    <property type="entry name" value="BBS7_hp"/>
    <property type="match status" value="1"/>
</dbReference>
<protein>
    <recommendedName>
        <fullName evidence="8">Bardet-Biedl syndrome 7 protein homolog</fullName>
    </recommendedName>
</protein>
<keyword evidence="1" id="KW-0175">Coiled coil</keyword>
<evidence type="ECO:0000259" key="3">
    <source>
        <dbReference type="Pfam" id="PF23360"/>
    </source>
</evidence>
<evidence type="ECO:0000259" key="4">
    <source>
        <dbReference type="Pfam" id="PF23361"/>
    </source>
</evidence>
<feature type="coiled-coil region" evidence="1">
    <location>
        <begin position="343"/>
        <end position="370"/>
    </location>
</feature>
<proteinExistence type="predicted"/>
<dbReference type="PhylomeDB" id="T1IN54"/>
<feature type="domain" description="BBS7 platform" evidence="4">
    <location>
        <begin position="510"/>
        <end position="555"/>
    </location>
</feature>
<dbReference type="eggNOG" id="ENOG502QPS5">
    <property type="taxonomic scope" value="Eukaryota"/>
</dbReference>
<dbReference type="GO" id="GO:0036064">
    <property type="term" value="C:ciliary basal body"/>
    <property type="evidence" value="ECO:0007669"/>
    <property type="project" value="TreeGrafter"/>
</dbReference>
<dbReference type="HOGENOM" id="CLU_018704_1_0_1"/>
<name>T1IN54_STRMM</name>
<accession>T1IN54</accession>
<dbReference type="PANTHER" id="PTHR16074:SF4">
    <property type="entry name" value="BARDET-BIEDL SYNDROME 7 PROTEIN"/>
    <property type="match status" value="1"/>
</dbReference>
<dbReference type="SUPFAM" id="SSF50978">
    <property type="entry name" value="WD40 repeat-like"/>
    <property type="match status" value="1"/>
</dbReference>
<dbReference type="EnsemblMetazoa" id="SMAR002429-RA">
    <property type="protein sequence ID" value="SMAR002429-PA"/>
    <property type="gene ID" value="SMAR002429"/>
</dbReference>
<dbReference type="GO" id="GO:0060271">
    <property type="term" value="P:cilium assembly"/>
    <property type="evidence" value="ECO:0007669"/>
    <property type="project" value="TreeGrafter"/>
</dbReference>
<reference evidence="7" key="1">
    <citation type="submission" date="2011-05" db="EMBL/GenBank/DDBJ databases">
        <authorList>
            <person name="Richards S.R."/>
            <person name="Qu J."/>
            <person name="Jiang H."/>
            <person name="Jhangiani S.N."/>
            <person name="Agravi P."/>
            <person name="Goodspeed R."/>
            <person name="Gross S."/>
            <person name="Mandapat C."/>
            <person name="Jackson L."/>
            <person name="Mathew T."/>
            <person name="Pu L."/>
            <person name="Thornton R."/>
            <person name="Saada N."/>
            <person name="Wilczek-Boney K.B."/>
            <person name="Lee S."/>
            <person name="Kovar C."/>
            <person name="Wu Y."/>
            <person name="Scherer S.E."/>
            <person name="Worley K.C."/>
            <person name="Muzny D.M."/>
            <person name="Gibbs R."/>
        </authorList>
    </citation>
    <scope>NUCLEOTIDE SEQUENCE</scope>
    <source>
        <strain evidence="7">Brora</strain>
    </source>
</reference>
<evidence type="ECO:0000313" key="6">
    <source>
        <dbReference type="EnsemblMetazoa" id="SMAR002429-PA"/>
    </source>
</evidence>
<keyword evidence="7" id="KW-1185">Reference proteome</keyword>
<organism evidence="6 7">
    <name type="scientific">Strigamia maritima</name>
    <name type="common">European centipede</name>
    <name type="synonym">Geophilus maritimus</name>
    <dbReference type="NCBI Taxonomy" id="126957"/>
    <lineage>
        <taxon>Eukaryota</taxon>
        <taxon>Metazoa</taxon>
        <taxon>Ecdysozoa</taxon>
        <taxon>Arthropoda</taxon>
        <taxon>Myriapoda</taxon>
        <taxon>Chilopoda</taxon>
        <taxon>Pleurostigmophora</taxon>
        <taxon>Geophilomorpha</taxon>
        <taxon>Linotaeniidae</taxon>
        <taxon>Strigamia</taxon>
    </lineage>
</organism>
<dbReference type="InterPro" id="IPR036322">
    <property type="entry name" value="WD40_repeat_dom_sf"/>
</dbReference>
<reference evidence="6" key="2">
    <citation type="submission" date="2015-02" db="UniProtKB">
        <authorList>
            <consortium name="EnsemblMetazoa"/>
        </authorList>
    </citation>
    <scope>IDENTIFICATION</scope>
</reference>